<proteinExistence type="predicted"/>
<sequence>MIIFISIYINIINKDLRQDWIKARKIKKANKKVPKEININSKKYKVFIVIVFLLSLICFLSLFSISGLLIYQLLSGNS</sequence>
<reference evidence="2 3" key="1">
    <citation type="submission" date="2015-03" db="EMBL/GenBank/DDBJ databases">
        <title>Genome sequence of Mycoplasma meleagridis strain ATCC 25294.</title>
        <authorList>
            <person name="Yacoub E."/>
            <person name="Blanchard A."/>
            <person name="Sirand-Pugnet P."/>
            <person name="Mardassi B.B.A."/>
        </authorList>
    </citation>
    <scope>NUCLEOTIDE SEQUENCE [LARGE SCALE GENOMIC DNA]</scope>
    <source>
        <strain evidence="2 3">ATCC 25294</strain>
    </source>
</reference>
<keyword evidence="1" id="KW-1133">Transmembrane helix</keyword>
<dbReference type="PATRIC" id="fig|1264554.4.peg.154"/>
<evidence type="ECO:0000256" key="1">
    <source>
        <dbReference type="SAM" id="Phobius"/>
    </source>
</evidence>
<protein>
    <submittedName>
        <fullName evidence="2">Uncharacterized protein</fullName>
    </submittedName>
</protein>
<feature type="transmembrane region" description="Helical" evidence="1">
    <location>
        <begin position="46"/>
        <end position="74"/>
    </location>
</feature>
<evidence type="ECO:0000313" key="2">
    <source>
        <dbReference type="EMBL" id="KKB26739.1"/>
    </source>
</evidence>
<dbReference type="Proteomes" id="UP000033750">
    <property type="component" value="Unassembled WGS sequence"/>
</dbReference>
<keyword evidence="3" id="KW-1185">Reference proteome</keyword>
<gene>
    <name evidence="2" type="ORF">MMELEA_01220</name>
</gene>
<keyword evidence="1" id="KW-0812">Transmembrane</keyword>
<comment type="caution">
    <text evidence="2">The sequence shown here is derived from an EMBL/GenBank/DDBJ whole genome shotgun (WGS) entry which is preliminary data.</text>
</comment>
<name>A0A0F5H0D1_9BACT</name>
<dbReference type="AlphaFoldDB" id="A0A0F5H0D1"/>
<dbReference type="EMBL" id="JZXN01000017">
    <property type="protein sequence ID" value="KKB26739.1"/>
    <property type="molecule type" value="Genomic_DNA"/>
</dbReference>
<keyword evidence="1" id="KW-0472">Membrane</keyword>
<evidence type="ECO:0000313" key="3">
    <source>
        <dbReference type="Proteomes" id="UP000033750"/>
    </source>
</evidence>
<organism evidence="2 3">
    <name type="scientific">Mycoplasmopsis meleagridis ATCC 25294</name>
    <dbReference type="NCBI Taxonomy" id="1264554"/>
    <lineage>
        <taxon>Bacteria</taxon>
        <taxon>Bacillati</taxon>
        <taxon>Mycoplasmatota</taxon>
        <taxon>Mycoplasmoidales</taxon>
        <taxon>Metamycoplasmataceae</taxon>
        <taxon>Mycoplasmopsis</taxon>
    </lineage>
</organism>
<accession>A0A0F5H0D1</accession>